<evidence type="ECO:0000256" key="1">
    <source>
        <dbReference type="SAM" id="MobiDB-lite"/>
    </source>
</evidence>
<sequence>MFNFFMTSVFSLFFLVLGLQTVQATIFVTAPLAGSECHGGQPCTVQWLDNGAVPLLSTIGPCHVGLYNGEHVLVQQIDPVNVASVHSFQFTPDPQAGPSSDTYYVNFTSLNPIGDAANYYQYSPFFKLTGMSGSFASPLASATSTLAVPSSIASASPNSVSVTVTVGASTSSVISQTSSPTPSSSTFSSASSSSSETSSVLSSSISASSAQSSSASASPTPSASSSSSFSSSSGASSSLRASSTFTTSRLPSATPSSAAASVASPSSTTSSASLSAEFRLIPAFLAFSLLLSFSFL</sequence>
<protein>
    <submittedName>
        <fullName evidence="3">Uncharacterized protein</fullName>
    </submittedName>
</protein>
<proteinExistence type="predicted"/>
<keyword evidence="4" id="KW-1185">Reference proteome</keyword>
<feature type="region of interest" description="Disordered" evidence="1">
    <location>
        <begin position="173"/>
        <end position="195"/>
    </location>
</feature>
<accession>A0AAW0G424</accession>
<dbReference type="EMBL" id="JASBNA010000029">
    <property type="protein sequence ID" value="KAK7683815.1"/>
    <property type="molecule type" value="Genomic_DNA"/>
</dbReference>
<dbReference type="AlphaFoldDB" id="A0AAW0G424"/>
<name>A0AAW0G424_9APHY</name>
<evidence type="ECO:0000256" key="2">
    <source>
        <dbReference type="SAM" id="SignalP"/>
    </source>
</evidence>
<reference evidence="3 4" key="1">
    <citation type="submission" date="2022-09" db="EMBL/GenBank/DDBJ databases">
        <authorList>
            <person name="Palmer J.M."/>
        </authorList>
    </citation>
    <scope>NUCLEOTIDE SEQUENCE [LARGE SCALE GENOMIC DNA]</scope>
    <source>
        <strain evidence="3 4">DSM 7382</strain>
    </source>
</reference>
<feature type="region of interest" description="Disordered" evidence="1">
    <location>
        <begin position="211"/>
        <end position="236"/>
    </location>
</feature>
<dbReference type="InterPro" id="IPR045328">
    <property type="entry name" value="Kre9/Knh1"/>
</dbReference>
<evidence type="ECO:0000313" key="4">
    <source>
        <dbReference type="Proteomes" id="UP001385951"/>
    </source>
</evidence>
<feature type="signal peptide" evidence="2">
    <location>
        <begin position="1"/>
        <end position="24"/>
    </location>
</feature>
<gene>
    <name evidence="3" type="ORF">QCA50_013191</name>
</gene>
<dbReference type="Proteomes" id="UP001385951">
    <property type="component" value="Unassembled WGS sequence"/>
</dbReference>
<dbReference type="GO" id="GO:0006078">
    <property type="term" value="P:(1-&gt;6)-beta-D-glucan biosynthetic process"/>
    <property type="evidence" value="ECO:0007669"/>
    <property type="project" value="InterPro"/>
</dbReference>
<feature type="region of interest" description="Disordered" evidence="1">
    <location>
        <begin position="248"/>
        <end position="267"/>
    </location>
</feature>
<dbReference type="PANTHER" id="PTHR28154">
    <property type="entry name" value="CELL WALL SYNTHESIS PROTEIN KNH1-RELATED"/>
    <property type="match status" value="1"/>
</dbReference>
<organism evidence="3 4">
    <name type="scientific">Cerrena zonata</name>
    <dbReference type="NCBI Taxonomy" id="2478898"/>
    <lineage>
        <taxon>Eukaryota</taxon>
        <taxon>Fungi</taxon>
        <taxon>Dikarya</taxon>
        <taxon>Basidiomycota</taxon>
        <taxon>Agaricomycotina</taxon>
        <taxon>Agaricomycetes</taxon>
        <taxon>Polyporales</taxon>
        <taxon>Cerrenaceae</taxon>
        <taxon>Cerrena</taxon>
    </lineage>
</organism>
<dbReference type="GO" id="GO:0042546">
    <property type="term" value="P:cell wall biogenesis"/>
    <property type="evidence" value="ECO:0007669"/>
    <property type="project" value="InterPro"/>
</dbReference>
<evidence type="ECO:0000313" key="3">
    <source>
        <dbReference type="EMBL" id="KAK7683815.1"/>
    </source>
</evidence>
<comment type="caution">
    <text evidence="3">The sequence shown here is derived from an EMBL/GenBank/DDBJ whole genome shotgun (WGS) entry which is preliminary data.</text>
</comment>
<feature type="chain" id="PRO_5043351002" evidence="2">
    <location>
        <begin position="25"/>
        <end position="296"/>
    </location>
</feature>
<keyword evidence="2" id="KW-0732">Signal</keyword>
<dbReference type="PANTHER" id="PTHR28154:SF1">
    <property type="entry name" value="CELL WALL SYNTHESIS PROTEIN KNH1-RELATED"/>
    <property type="match status" value="1"/>
</dbReference>